<reference evidence="10" key="1">
    <citation type="submission" date="2022-11" db="UniProtKB">
        <authorList>
            <consortium name="WormBaseParasite"/>
        </authorList>
    </citation>
    <scope>IDENTIFICATION</scope>
</reference>
<dbReference type="InterPro" id="IPR029026">
    <property type="entry name" value="tRNA_m1G_MTases_N"/>
</dbReference>
<dbReference type="Proteomes" id="UP000887565">
    <property type="component" value="Unplaced"/>
</dbReference>
<evidence type="ECO:0000256" key="3">
    <source>
        <dbReference type="ARBA" id="ARBA00022552"/>
    </source>
</evidence>
<comment type="similarity">
    <text evidence="1">Belongs to the class IV-like SAM-binding methyltransferase superfamily. RNA methyltransferase NEP1 family.</text>
</comment>
<dbReference type="PANTHER" id="PTHR12636">
    <property type="entry name" value="NEP1/MRA1"/>
    <property type="match status" value="1"/>
</dbReference>
<evidence type="ECO:0000256" key="4">
    <source>
        <dbReference type="ARBA" id="ARBA00022603"/>
    </source>
</evidence>
<evidence type="ECO:0000313" key="10">
    <source>
        <dbReference type="WBParaSite" id="nRc.2.0.1.t43409-RA"/>
    </source>
</evidence>
<keyword evidence="5" id="KW-0808">Transferase</keyword>
<keyword evidence="4" id="KW-0489">Methyltransferase</keyword>
<evidence type="ECO:0000256" key="2">
    <source>
        <dbReference type="ARBA" id="ARBA00022517"/>
    </source>
</evidence>
<dbReference type="Gene3D" id="3.40.1280.10">
    <property type="match status" value="1"/>
</dbReference>
<dbReference type="AlphaFoldDB" id="A0A915KY48"/>
<evidence type="ECO:0000256" key="7">
    <source>
        <dbReference type="ARBA" id="ARBA00022730"/>
    </source>
</evidence>
<organism evidence="9 10">
    <name type="scientific">Romanomermis culicivorax</name>
    <name type="common">Nematode worm</name>
    <dbReference type="NCBI Taxonomy" id="13658"/>
    <lineage>
        <taxon>Eukaryota</taxon>
        <taxon>Metazoa</taxon>
        <taxon>Ecdysozoa</taxon>
        <taxon>Nematoda</taxon>
        <taxon>Enoplea</taxon>
        <taxon>Dorylaimia</taxon>
        <taxon>Mermithida</taxon>
        <taxon>Mermithoidea</taxon>
        <taxon>Mermithidae</taxon>
        <taxon>Romanomermis</taxon>
    </lineage>
</organism>
<evidence type="ECO:0000256" key="1">
    <source>
        <dbReference type="ARBA" id="ARBA00008115"/>
    </source>
</evidence>
<keyword evidence="9" id="KW-1185">Reference proteome</keyword>
<dbReference type="GO" id="GO:0032040">
    <property type="term" value="C:small-subunit processome"/>
    <property type="evidence" value="ECO:0007669"/>
    <property type="project" value="TreeGrafter"/>
</dbReference>
<name>A0A915KY48_ROMCU</name>
<keyword evidence="2" id="KW-0690">Ribosome biogenesis</keyword>
<dbReference type="WBParaSite" id="nRc.2.0.1.t43409-RA">
    <property type="protein sequence ID" value="nRc.2.0.1.t43409-RA"/>
    <property type="gene ID" value="nRc.2.0.1.g43409"/>
</dbReference>
<evidence type="ECO:0000256" key="5">
    <source>
        <dbReference type="ARBA" id="ARBA00022679"/>
    </source>
</evidence>
<dbReference type="GO" id="GO:0070037">
    <property type="term" value="F:rRNA (pseudouridine) methyltransferase activity"/>
    <property type="evidence" value="ECO:0007669"/>
    <property type="project" value="InterPro"/>
</dbReference>
<keyword evidence="3" id="KW-0698">rRNA processing</keyword>
<dbReference type="PANTHER" id="PTHR12636:SF5">
    <property type="entry name" value="RIBOSOMAL RNA SMALL SUBUNIT METHYLTRANSFERASE NEP1"/>
    <property type="match status" value="1"/>
</dbReference>
<accession>A0A915KY48</accession>
<keyword evidence="7" id="KW-0699">rRNA-binding</keyword>
<dbReference type="InterPro" id="IPR005304">
    <property type="entry name" value="Rbsml_bgen_MeTrfase_EMG1/NEP1"/>
</dbReference>
<dbReference type="Pfam" id="PF03587">
    <property type="entry name" value="EMG1"/>
    <property type="match status" value="1"/>
</dbReference>
<dbReference type="GO" id="GO:0070475">
    <property type="term" value="P:rRNA base methylation"/>
    <property type="evidence" value="ECO:0007669"/>
    <property type="project" value="InterPro"/>
</dbReference>
<keyword evidence="8" id="KW-0694">RNA-binding</keyword>
<dbReference type="SUPFAM" id="SSF75217">
    <property type="entry name" value="alpha/beta knot"/>
    <property type="match status" value="1"/>
</dbReference>
<protein>
    <submittedName>
        <fullName evidence="10">Uncharacterized protein</fullName>
    </submittedName>
</protein>
<dbReference type="GO" id="GO:0019843">
    <property type="term" value="F:rRNA binding"/>
    <property type="evidence" value="ECO:0007669"/>
    <property type="project" value="UniProtKB-KW"/>
</dbReference>
<sequence>QLLHKLCIRADNNSQKLLKVIKNPVCDYLPVGCRKYLTSFNAPNLVNFRELAPSADTNESIAVVVGAMARGKYFERVLIVSGCHRLLRARYQNQFLSAFGGTHKEDEKMKKRRMRKEM</sequence>
<proteinExistence type="inferred from homology"/>
<keyword evidence="6" id="KW-0949">S-adenosyl-L-methionine</keyword>
<evidence type="ECO:0000313" key="9">
    <source>
        <dbReference type="Proteomes" id="UP000887565"/>
    </source>
</evidence>
<dbReference type="InterPro" id="IPR029028">
    <property type="entry name" value="Alpha/beta_knot_MTases"/>
</dbReference>
<evidence type="ECO:0000256" key="8">
    <source>
        <dbReference type="ARBA" id="ARBA00022884"/>
    </source>
</evidence>
<evidence type="ECO:0000256" key="6">
    <source>
        <dbReference type="ARBA" id="ARBA00022691"/>
    </source>
</evidence>